<comment type="caution">
    <text evidence="1">The sequence shown here is derived from an EMBL/GenBank/DDBJ whole genome shotgun (WGS) entry which is preliminary data.</text>
</comment>
<keyword evidence="2" id="KW-1185">Reference proteome</keyword>
<gene>
    <name evidence="1" type="ORF">R3P94_10305</name>
</gene>
<organism evidence="1 2">
    <name type="scientific">Gordonia amicalis</name>
    <dbReference type="NCBI Taxonomy" id="89053"/>
    <lineage>
        <taxon>Bacteria</taxon>
        <taxon>Bacillati</taxon>
        <taxon>Actinomycetota</taxon>
        <taxon>Actinomycetes</taxon>
        <taxon>Mycobacteriales</taxon>
        <taxon>Gordoniaceae</taxon>
        <taxon>Gordonia</taxon>
    </lineage>
</organism>
<dbReference type="GeneID" id="77170500"/>
<dbReference type="Proteomes" id="UP001185779">
    <property type="component" value="Unassembled WGS sequence"/>
</dbReference>
<evidence type="ECO:0008006" key="3">
    <source>
        <dbReference type="Google" id="ProtNLM"/>
    </source>
</evidence>
<accession>A0ABU4DD78</accession>
<evidence type="ECO:0000313" key="2">
    <source>
        <dbReference type="Proteomes" id="UP001185779"/>
    </source>
</evidence>
<name>A0ABU4DD78_9ACTN</name>
<dbReference type="RefSeq" id="WP_024498810.1">
    <property type="nucleotide sequence ID" value="NZ_CP091855.1"/>
</dbReference>
<protein>
    <recommendedName>
        <fullName evidence="3">DUF222 domain-containing protein</fullName>
    </recommendedName>
</protein>
<dbReference type="EMBL" id="JAWLKI010000009">
    <property type="protein sequence ID" value="MDV6307703.1"/>
    <property type="molecule type" value="Genomic_DNA"/>
</dbReference>
<proteinExistence type="predicted"/>
<evidence type="ECO:0000313" key="1">
    <source>
        <dbReference type="EMBL" id="MDV6307703.1"/>
    </source>
</evidence>
<sequence>MTKLGLVLRELHRAERALAVDLDTLAHRHAADHEVHHVAQDLARWSREHLVRISDAASALGVDLDPEPRTTARTGSAQEKISDLLGRRPEPGMLLLVDLRRLHQTTAGVSIDWVMLGQSAQALKNHDLLEMVSDCHPDTLRQLRWSNHMIKILAPQIVAS</sequence>
<reference evidence="1 2" key="1">
    <citation type="submission" date="2023-10" db="EMBL/GenBank/DDBJ databases">
        <title>Development of a sustainable strategy for remediation of hydrocarbon-contaminated territories based on the waste exchange concept.</title>
        <authorList>
            <person name="Krivoruchko A."/>
        </authorList>
    </citation>
    <scope>NUCLEOTIDE SEQUENCE [LARGE SCALE GENOMIC DNA]</scope>
    <source>
        <strain evidence="1 2">IEGM 1266</strain>
    </source>
</reference>